<gene>
    <name evidence="3" type="ORF">SUTH_00159</name>
</gene>
<organism evidence="3 4">
    <name type="scientific">Sulfuritalea hydrogenivorans sk43H</name>
    <dbReference type="NCBI Taxonomy" id="1223802"/>
    <lineage>
        <taxon>Bacteria</taxon>
        <taxon>Pseudomonadati</taxon>
        <taxon>Pseudomonadota</taxon>
        <taxon>Betaproteobacteria</taxon>
        <taxon>Nitrosomonadales</taxon>
        <taxon>Sterolibacteriaceae</taxon>
        <taxon>Sulfuritalea</taxon>
    </lineage>
</organism>
<dbReference type="EMBL" id="AP012547">
    <property type="protein sequence ID" value="BAO27979.1"/>
    <property type="molecule type" value="Genomic_DNA"/>
</dbReference>
<dbReference type="Proteomes" id="UP000031637">
    <property type="component" value="Chromosome"/>
</dbReference>
<dbReference type="Pfam" id="PF01464">
    <property type="entry name" value="SLT"/>
    <property type="match status" value="1"/>
</dbReference>
<dbReference type="KEGG" id="shd:SUTH_00159"/>
<evidence type="ECO:0000313" key="3">
    <source>
        <dbReference type="EMBL" id="BAO27979.1"/>
    </source>
</evidence>
<dbReference type="InterPro" id="IPR023346">
    <property type="entry name" value="Lysozyme-like_dom_sf"/>
</dbReference>
<name>W0S9V3_9PROT</name>
<feature type="domain" description="Transglycosylase SLT" evidence="2">
    <location>
        <begin position="84"/>
        <end position="170"/>
    </location>
</feature>
<dbReference type="STRING" id="1223802.SUTH_00159"/>
<evidence type="ECO:0000313" key="4">
    <source>
        <dbReference type="Proteomes" id="UP000031637"/>
    </source>
</evidence>
<dbReference type="AlphaFoldDB" id="W0S9V3"/>
<dbReference type="InterPro" id="IPR008258">
    <property type="entry name" value="Transglycosylase_SLT_dom_1"/>
</dbReference>
<dbReference type="PROSITE" id="PS51257">
    <property type="entry name" value="PROKAR_LIPOPROTEIN"/>
    <property type="match status" value="1"/>
</dbReference>
<dbReference type="HOGENOM" id="CLU_088197_0_0_4"/>
<reference evidence="3 4" key="1">
    <citation type="journal article" date="2014" name="Syst. Appl. Microbiol.">
        <title>Complete genomes of freshwater sulfur oxidizers Sulfuricella denitrificans skB26 and Sulfuritalea hydrogenivorans sk43H: genetic insights into the sulfur oxidation pathway of betaproteobacteria.</title>
        <authorList>
            <person name="Watanabe T."/>
            <person name="Kojima H."/>
            <person name="Fukui M."/>
        </authorList>
    </citation>
    <scope>NUCLEOTIDE SEQUENCE [LARGE SCALE GENOMIC DNA]</scope>
    <source>
        <strain evidence="3">DSM22779</strain>
    </source>
</reference>
<dbReference type="Gene3D" id="1.10.530.10">
    <property type="match status" value="1"/>
</dbReference>
<feature type="chain" id="PRO_5004795157" description="Transglycosylase SLT domain-containing protein" evidence="1">
    <location>
        <begin position="35"/>
        <end position="209"/>
    </location>
</feature>
<feature type="signal peptide" evidence="1">
    <location>
        <begin position="1"/>
        <end position="34"/>
    </location>
</feature>
<keyword evidence="1" id="KW-0732">Signal</keyword>
<dbReference type="SUPFAM" id="SSF53955">
    <property type="entry name" value="Lysozyme-like"/>
    <property type="match status" value="1"/>
</dbReference>
<proteinExistence type="predicted"/>
<sequence length="209" mass="23737">MKYPRCQGRKYLSSLKMGRFAALLFVTTACGSVAAETENRPETSAPSLHIRYEKSAWLTDMSKRLEDRVSDREVRMVLLNGVLAESKRANLDPQLVLSLIDVASGFKKYAVSSGGARGYMQVAPYWTKSAGSTDANLFHVLVNLRYGCTLLREFLDRENGNVRKALVRYRNQMDGQFNDKSLPAERQSDFPDIVVRLHNTRWRYDTASM</sequence>
<protein>
    <recommendedName>
        <fullName evidence="2">Transglycosylase SLT domain-containing protein</fullName>
    </recommendedName>
</protein>
<keyword evidence="4" id="KW-1185">Reference proteome</keyword>
<evidence type="ECO:0000259" key="2">
    <source>
        <dbReference type="Pfam" id="PF01464"/>
    </source>
</evidence>
<accession>W0S9V3</accession>
<evidence type="ECO:0000256" key="1">
    <source>
        <dbReference type="SAM" id="SignalP"/>
    </source>
</evidence>